<evidence type="ECO:0000256" key="5">
    <source>
        <dbReference type="ARBA" id="ARBA00022989"/>
    </source>
</evidence>
<sequence>MKKGYFYIAVTTIFFSLMEIMLKSMGNAFNPVQVTFTRFLIGGLVLLPLAVRHLRKKNLHFTGGDIRRFALLGLIGVAVSMTFYQLAVVYTQASVVAVLFSSNSIFVMVFAFLLLGEPIYRRNLVSLSLDIVGILFVINVLQMKLSLAGVIFTMLATVTFALYGVGGKKPTEKFGGLVNTCMSFLLGSLEMILLALLTYIPGVSAAMNHAGLTMFSRIPLFSGYSLSVLPAFLFVCVGVTGIGYACYFQAMETVSVNTVSLVFFFKPVLAPILALLVLGDPMPVTKIVGICFILAGSLANILPPMLAARQKAEPLAASLDEEAAGVERILTEEADAAERVLKEVNE</sequence>
<dbReference type="PANTHER" id="PTHR32322:SF18">
    <property type="entry name" value="S-ADENOSYLMETHIONINE_S-ADENOSYLHOMOCYSTEINE TRANSPORTER"/>
    <property type="match status" value="1"/>
</dbReference>
<feature type="transmembrane region" description="Helical" evidence="7">
    <location>
        <begin position="284"/>
        <end position="302"/>
    </location>
</feature>
<organism evidence="9 10">
    <name type="scientific">Eubacterium pyruvativorans</name>
    <dbReference type="NCBI Taxonomy" id="155865"/>
    <lineage>
        <taxon>Bacteria</taxon>
        <taxon>Bacillati</taxon>
        <taxon>Bacillota</taxon>
        <taxon>Clostridia</taxon>
        <taxon>Eubacteriales</taxon>
        <taxon>Eubacteriaceae</taxon>
        <taxon>Eubacterium</taxon>
    </lineage>
</organism>
<evidence type="ECO:0000259" key="8">
    <source>
        <dbReference type="Pfam" id="PF00892"/>
    </source>
</evidence>
<keyword evidence="5 7" id="KW-1133">Transmembrane helix</keyword>
<feature type="domain" description="EamA" evidence="8">
    <location>
        <begin position="148"/>
        <end position="298"/>
    </location>
</feature>
<evidence type="ECO:0000256" key="4">
    <source>
        <dbReference type="ARBA" id="ARBA00022692"/>
    </source>
</evidence>
<feature type="transmembrane region" description="Helical" evidence="7">
    <location>
        <begin position="69"/>
        <end position="87"/>
    </location>
</feature>
<dbReference type="SUPFAM" id="SSF103481">
    <property type="entry name" value="Multidrug resistance efflux transporter EmrE"/>
    <property type="match status" value="2"/>
</dbReference>
<keyword evidence="3" id="KW-1003">Cell membrane</keyword>
<dbReference type="InterPro" id="IPR000620">
    <property type="entry name" value="EamA_dom"/>
</dbReference>
<keyword evidence="10" id="KW-1185">Reference proteome</keyword>
<dbReference type="Proteomes" id="UP000198817">
    <property type="component" value="Unassembled WGS sequence"/>
</dbReference>
<keyword evidence="4 7" id="KW-0812">Transmembrane</keyword>
<evidence type="ECO:0000313" key="10">
    <source>
        <dbReference type="Proteomes" id="UP000198817"/>
    </source>
</evidence>
<dbReference type="OrthoDB" id="9813604at2"/>
<evidence type="ECO:0000256" key="7">
    <source>
        <dbReference type="SAM" id="Phobius"/>
    </source>
</evidence>
<evidence type="ECO:0000256" key="1">
    <source>
        <dbReference type="ARBA" id="ARBA00004651"/>
    </source>
</evidence>
<comment type="subcellular location">
    <subcellularLocation>
        <location evidence="1">Cell membrane</location>
        <topology evidence="1">Multi-pass membrane protein</topology>
    </subcellularLocation>
</comment>
<dbReference type="Pfam" id="PF00892">
    <property type="entry name" value="EamA"/>
    <property type="match status" value="2"/>
</dbReference>
<dbReference type="STRING" id="155865.SAMN05216515_104129"/>
<name>A0A1I7FXR2_9FIRM</name>
<keyword evidence="6 7" id="KW-0472">Membrane</keyword>
<dbReference type="EMBL" id="FPBT01000004">
    <property type="protein sequence ID" value="SFU40947.1"/>
    <property type="molecule type" value="Genomic_DNA"/>
</dbReference>
<dbReference type="InterPro" id="IPR050638">
    <property type="entry name" value="AA-Vitamin_Transporters"/>
</dbReference>
<feature type="transmembrane region" description="Helical" evidence="7">
    <location>
        <begin position="5"/>
        <end position="22"/>
    </location>
</feature>
<comment type="similarity">
    <text evidence="2">Belongs to the EamA transporter family.</text>
</comment>
<dbReference type="RefSeq" id="WP_090470467.1">
    <property type="nucleotide sequence ID" value="NZ_FOWF01000004.1"/>
</dbReference>
<dbReference type="AlphaFoldDB" id="A0A1I7FXR2"/>
<feature type="transmembrane region" description="Helical" evidence="7">
    <location>
        <begin position="123"/>
        <end position="141"/>
    </location>
</feature>
<evidence type="ECO:0000256" key="3">
    <source>
        <dbReference type="ARBA" id="ARBA00022475"/>
    </source>
</evidence>
<gene>
    <name evidence="9" type="ORF">SAMN05216508_1042</name>
</gene>
<feature type="transmembrane region" description="Helical" evidence="7">
    <location>
        <begin position="28"/>
        <end position="49"/>
    </location>
</feature>
<evidence type="ECO:0000313" key="9">
    <source>
        <dbReference type="EMBL" id="SFU40947.1"/>
    </source>
</evidence>
<protein>
    <submittedName>
        <fullName evidence="9">Threonine/homoserine efflux transporter RhtA</fullName>
    </submittedName>
</protein>
<dbReference type="InterPro" id="IPR037185">
    <property type="entry name" value="EmrE-like"/>
</dbReference>
<dbReference type="PANTHER" id="PTHR32322">
    <property type="entry name" value="INNER MEMBRANE TRANSPORTER"/>
    <property type="match status" value="1"/>
</dbReference>
<evidence type="ECO:0000256" key="2">
    <source>
        <dbReference type="ARBA" id="ARBA00007362"/>
    </source>
</evidence>
<feature type="transmembrane region" description="Helical" evidence="7">
    <location>
        <begin position="93"/>
        <end position="116"/>
    </location>
</feature>
<dbReference type="Gene3D" id="1.10.3730.20">
    <property type="match status" value="1"/>
</dbReference>
<feature type="transmembrane region" description="Helical" evidence="7">
    <location>
        <begin position="147"/>
        <end position="165"/>
    </location>
</feature>
<feature type="domain" description="EamA" evidence="8">
    <location>
        <begin position="3"/>
        <end position="138"/>
    </location>
</feature>
<accession>A0A1I7FXR2</accession>
<feature type="transmembrane region" description="Helical" evidence="7">
    <location>
        <begin position="259"/>
        <end position="278"/>
    </location>
</feature>
<reference evidence="9 10" key="1">
    <citation type="submission" date="2016-10" db="EMBL/GenBank/DDBJ databases">
        <authorList>
            <person name="de Groot N.N."/>
        </authorList>
    </citation>
    <scope>NUCLEOTIDE SEQUENCE [LARGE SCALE GENOMIC DNA]</scope>
    <source>
        <strain evidence="9 10">KHGC13</strain>
    </source>
</reference>
<feature type="transmembrane region" description="Helical" evidence="7">
    <location>
        <begin position="220"/>
        <end position="247"/>
    </location>
</feature>
<evidence type="ECO:0000256" key="6">
    <source>
        <dbReference type="ARBA" id="ARBA00023136"/>
    </source>
</evidence>
<dbReference type="GO" id="GO:0005886">
    <property type="term" value="C:plasma membrane"/>
    <property type="evidence" value="ECO:0007669"/>
    <property type="project" value="UniProtKB-SubCell"/>
</dbReference>
<feature type="transmembrane region" description="Helical" evidence="7">
    <location>
        <begin position="177"/>
        <end position="200"/>
    </location>
</feature>
<proteinExistence type="inferred from homology"/>